<name>A0A848NG47_9BURK</name>
<gene>
    <name evidence="2" type="ORF">HGQ98_21995</name>
</gene>
<accession>A0A848NG47</accession>
<feature type="compositionally biased region" description="Basic and acidic residues" evidence="1">
    <location>
        <begin position="36"/>
        <end position="47"/>
    </location>
</feature>
<dbReference type="Gene3D" id="3.60.20.40">
    <property type="match status" value="1"/>
</dbReference>
<comment type="caution">
    <text evidence="2">The sequence shown here is derived from an EMBL/GenBank/DDBJ whole genome shotgun (WGS) entry which is preliminary data.</text>
</comment>
<evidence type="ECO:0008006" key="4">
    <source>
        <dbReference type="Google" id="ProtNLM"/>
    </source>
</evidence>
<dbReference type="Proteomes" id="UP000542405">
    <property type="component" value="Unassembled WGS sequence"/>
</dbReference>
<feature type="region of interest" description="Disordered" evidence="1">
    <location>
        <begin position="18"/>
        <end position="47"/>
    </location>
</feature>
<sequence>QAAAQLAAQGHKVEQVEMKSGAAATRVTPQGLDGAADPRRDGAALGG</sequence>
<dbReference type="AlphaFoldDB" id="A0A848NG47"/>
<reference evidence="2 3" key="1">
    <citation type="submission" date="2020-04" db="EMBL/GenBank/DDBJ databases">
        <title>Achromobacter ruhlandii genome sequencing and assembly.</title>
        <authorList>
            <person name="Martins R.C.R."/>
            <person name="Perdigao-Neto L.V."/>
            <person name="Levin A.S.S."/>
            <person name="Costa S.F."/>
        </authorList>
    </citation>
    <scope>NUCLEOTIDE SEQUENCE [LARGE SCALE GENOMIC DNA]</scope>
    <source>
        <strain evidence="2 3">9035ralo</strain>
    </source>
</reference>
<evidence type="ECO:0000313" key="3">
    <source>
        <dbReference type="Proteomes" id="UP000542405"/>
    </source>
</evidence>
<evidence type="ECO:0000256" key="1">
    <source>
        <dbReference type="SAM" id="MobiDB-lite"/>
    </source>
</evidence>
<proteinExistence type="predicted"/>
<dbReference type="EMBL" id="JABBZE010000337">
    <property type="protein sequence ID" value="NMU92299.1"/>
    <property type="molecule type" value="Genomic_DNA"/>
</dbReference>
<organism evidence="2 3">
    <name type="scientific">Achromobacter ruhlandii</name>
    <dbReference type="NCBI Taxonomy" id="72557"/>
    <lineage>
        <taxon>Bacteria</taxon>
        <taxon>Pseudomonadati</taxon>
        <taxon>Pseudomonadota</taxon>
        <taxon>Betaproteobacteria</taxon>
        <taxon>Burkholderiales</taxon>
        <taxon>Alcaligenaceae</taxon>
        <taxon>Achromobacter</taxon>
    </lineage>
</organism>
<feature type="non-terminal residue" evidence="2">
    <location>
        <position position="1"/>
    </location>
</feature>
<protein>
    <recommendedName>
        <fullName evidence="4">Gamma-glutamyltransferase</fullName>
    </recommendedName>
</protein>
<dbReference type="InterPro" id="IPR043137">
    <property type="entry name" value="GGT_ssub_C"/>
</dbReference>
<evidence type="ECO:0000313" key="2">
    <source>
        <dbReference type="EMBL" id="NMU92299.1"/>
    </source>
</evidence>